<name>A0A5S4GSW1_9ACTN</name>
<comment type="caution">
    <text evidence="1">The sequence shown here is derived from an EMBL/GenBank/DDBJ whole genome shotgun (WGS) entry which is preliminary data.</text>
</comment>
<evidence type="ECO:0000313" key="2">
    <source>
        <dbReference type="Proteomes" id="UP000305238"/>
    </source>
</evidence>
<organism evidence="1 2">
    <name type="scientific">Actinomadura geliboluensis</name>
    <dbReference type="NCBI Taxonomy" id="882440"/>
    <lineage>
        <taxon>Bacteria</taxon>
        <taxon>Bacillati</taxon>
        <taxon>Actinomycetota</taxon>
        <taxon>Actinomycetes</taxon>
        <taxon>Streptosporangiales</taxon>
        <taxon>Thermomonosporaceae</taxon>
        <taxon>Actinomadura</taxon>
    </lineage>
</organism>
<dbReference type="OrthoDB" id="530515at2"/>
<reference evidence="1 2" key="1">
    <citation type="submission" date="2019-05" db="EMBL/GenBank/DDBJ databases">
        <title>Draft genome sequence of Actinomadura geliboluensis A8036.</title>
        <authorList>
            <person name="Saricaoglu S."/>
            <person name="Isik K."/>
        </authorList>
    </citation>
    <scope>NUCLEOTIDE SEQUENCE [LARGE SCALE GENOMIC DNA]</scope>
    <source>
        <strain evidence="1 2">A8036</strain>
    </source>
</reference>
<proteinExistence type="predicted"/>
<evidence type="ECO:0000313" key="1">
    <source>
        <dbReference type="EMBL" id="TMR36006.1"/>
    </source>
</evidence>
<dbReference type="EMBL" id="VCKZ01000162">
    <property type="protein sequence ID" value="TMR36006.1"/>
    <property type="molecule type" value="Genomic_DNA"/>
</dbReference>
<dbReference type="AlphaFoldDB" id="A0A5S4GSW1"/>
<sequence length="123" mass="13316">MAEVTIAENSVDIEFDAWERIWTRRGRVTVPLAAVTRAARVEAPLRAARGSRRGLAVSGFAKIGVWGLLRGPRLLVSARRGRPGLHLTVNRAISGDEFDGIVLSHPDAARLADRVRAAIGART</sequence>
<keyword evidence="2" id="KW-1185">Reference proteome</keyword>
<accession>A0A5S4GSW1</accession>
<gene>
    <name evidence="1" type="ORF">ETD96_21910</name>
</gene>
<protein>
    <recommendedName>
        <fullName evidence="3">PH domain-containing protein</fullName>
    </recommendedName>
</protein>
<dbReference type="RefSeq" id="WP_138638343.1">
    <property type="nucleotide sequence ID" value="NZ_JASWDG010000093.1"/>
</dbReference>
<evidence type="ECO:0008006" key="3">
    <source>
        <dbReference type="Google" id="ProtNLM"/>
    </source>
</evidence>
<dbReference type="Proteomes" id="UP000305238">
    <property type="component" value="Unassembled WGS sequence"/>
</dbReference>